<keyword evidence="2" id="KW-1185">Reference proteome</keyword>
<evidence type="ECO:0000313" key="2">
    <source>
        <dbReference type="Proteomes" id="UP000494216"/>
    </source>
</evidence>
<organism evidence="1 2">
    <name type="scientific">Candidatus Methylobacter favarea</name>
    <dbReference type="NCBI Taxonomy" id="2707345"/>
    <lineage>
        <taxon>Bacteria</taxon>
        <taxon>Pseudomonadati</taxon>
        <taxon>Pseudomonadota</taxon>
        <taxon>Gammaproteobacteria</taxon>
        <taxon>Methylococcales</taxon>
        <taxon>Methylococcaceae</taxon>
        <taxon>Methylobacter</taxon>
    </lineage>
</organism>
<dbReference type="EMBL" id="CADCXN010000104">
    <property type="protein sequence ID" value="CAA9892533.1"/>
    <property type="molecule type" value="Genomic_DNA"/>
</dbReference>
<protein>
    <submittedName>
        <fullName evidence="1">Uncharacterized protein</fullName>
    </submittedName>
</protein>
<dbReference type="AlphaFoldDB" id="A0A8S0XIK6"/>
<gene>
    <name evidence="1" type="ORF">METHB2_710007</name>
</gene>
<comment type="caution">
    <text evidence="1">The sequence shown here is derived from an EMBL/GenBank/DDBJ whole genome shotgun (WGS) entry which is preliminary data.</text>
</comment>
<reference evidence="1 2" key="1">
    <citation type="submission" date="2020-02" db="EMBL/GenBank/DDBJ databases">
        <authorList>
            <person name="Hogendoorn C."/>
        </authorList>
    </citation>
    <scope>NUCLEOTIDE SEQUENCE [LARGE SCALE GENOMIC DNA]</scope>
    <source>
        <strain evidence="1">METHB21</strain>
    </source>
</reference>
<evidence type="ECO:0000313" key="1">
    <source>
        <dbReference type="EMBL" id="CAA9892533.1"/>
    </source>
</evidence>
<name>A0A8S0XIK6_9GAMM</name>
<proteinExistence type="predicted"/>
<dbReference type="Proteomes" id="UP000494216">
    <property type="component" value="Unassembled WGS sequence"/>
</dbReference>
<sequence>MAYLWVLADEVGYPNVVQGIAPLARALAPFSLIVPEPTGELGTDSR</sequence>
<accession>A0A8S0XIK6</accession>